<dbReference type="Gene3D" id="3.40.50.1820">
    <property type="entry name" value="alpha/beta hydrolase"/>
    <property type="match status" value="1"/>
</dbReference>
<gene>
    <name evidence="2" type="ORF">N7537_006186</name>
</gene>
<evidence type="ECO:0000259" key="1">
    <source>
        <dbReference type="Pfam" id="PF01738"/>
    </source>
</evidence>
<organism evidence="2 3">
    <name type="scientific">Penicillium hordei</name>
    <dbReference type="NCBI Taxonomy" id="40994"/>
    <lineage>
        <taxon>Eukaryota</taxon>
        <taxon>Fungi</taxon>
        <taxon>Dikarya</taxon>
        <taxon>Ascomycota</taxon>
        <taxon>Pezizomycotina</taxon>
        <taxon>Eurotiomycetes</taxon>
        <taxon>Eurotiomycetidae</taxon>
        <taxon>Eurotiales</taxon>
        <taxon>Aspergillaceae</taxon>
        <taxon>Penicillium</taxon>
    </lineage>
</organism>
<accession>A0AAD6E7N3</accession>
<dbReference type="Proteomes" id="UP001213799">
    <property type="component" value="Unassembled WGS sequence"/>
</dbReference>
<evidence type="ECO:0000313" key="3">
    <source>
        <dbReference type="Proteomes" id="UP001213799"/>
    </source>
</evidence>
<evidence type="ECO:0000313" key="2">
    <source>
        <dbReference type="EMBL" id="KAJ5603230.1"/>
    </source>
</evidence>
<sequence length="198" mass="21802">MGLSCNTKQGADIVSRALNAIVFIPDFLQGVYADAAWLPPDTEEKREKFFGYLKGYAAPPKYVKTLIEVTNEYKASFPGVTRWGAYGLCWGGKVVALASKNNTPFTVSVQLHPGMLDPADAKEINIPHMVLASKDEPAEPVAGFKTVIEDRLGAIGGFVETYTTMFHGWMGTNAKLDQDEGRNGYIRGYTQVIDFLRE</sequence>
<dbReference type="EMBL" id="JAQJAE010000003">
    <property type="protein sequence ID" value="KAJ5603230.1"/>
    <property type="molecule type" value="Genomic_DNA"/>
</dbReference>
<dbReference type="PANTHER" id="PTHR47668:SF1">
    <property type="entry name" value="DIENELACTONE HYDROLASE DOMAIN-CONTAINING PROTEIN-RELATED"/>
    <property type="match status" value="1"/>
</dbReference>
<name>A0AAD6E7N3_9EURO</name>
<dbReference type="GO" id="GO:0016787">
    <property type="term" value="F:hydrolase activity"/>
    <property type="evidence" value="ECO:0007669"/>
    <property type="project" value="UniProtKB-KW"/>
</dbReference>
<dbReference type="PANTHER" id="PTHR47668">
    <property type="entry name" value="DIENELACTONE HYDROLASE FAMILY PROTEIN (AFU_ORTHOLOGUE AFUA_6G01940)"/>
    <property type="match status" value="1"/>
</dbReference>
<reference evidence="2" key="1">
    <citation type="journal article" date="2023" name="IMA Fungus">
        <title>Comparative genomic study of the Penicillium genus elucidates a diverse pangenome and 15 lateral gene transfer events.</title>
        <authorList>
            <person name="Petersen C."/>
            <person name="Sorensen T."/>
            <person name="Nielsen M.R."/>
            <person name="Sondergaard T.E."/>
            <person name="Sorensen J.L."/>
            <person name="Fitzpatrick D.A."/>
            <person name="Frisvad J.C."/>
            <person name="Nielsen K.L."/>
        </authorList>
    </citation>
    <scope>NUCLEOTIDE SEQUENCE</scope>
    <source>
        <strain evidence="2">IBT 12815</strain>
    </source>
</reference>
<dbReference type="AlphaFoldDB" id="A0AAD6E7N3"/>
<dbReference type="SUPFAM" id="SSF53474">
    <property type="entry name" value="alpha/beta-Hydrolases"/>
    <property type="match status" value="1"/>
</dbReference>
<dbReference type="Pfam" id="PF01738">
    <property type="entry name" value="DLH"/>
    <property type="match status" value="1"/>
</dbReference>
<dbReference type="RefSeq" id="XP_056753028.1">
    <property type="nucleotide sequence ID" value="XM_056897243.1"/>
</dbReference>
<reference evidence="2" key="2">
    <citation type="submission" date="2023-01" db="EMBL/GenBank/DDBJ databases">
        <authorList>
            <person name="Petersen C."/>
        </authorList>
    </citation>
    <scope>NUCLEOTIDE SEQUENCE</scope>
    <source>
        <strain evidence="2">IBT 12815</strain>
    </source>
</reference>
<proteinExistence type="predicted"/>
<dbReference type="GO" id="GO:0072330">
    <property type="term" value="P:monocarboxylic acid biosynthetic process"/>
    <property type="evidence" value="ECO:0007669"/>
    <property type="project" value="UniProtKB-ARBA"/>
</dbReference>
<keyword evidence="3" id="KW-1185">Reference proteome</keyword>
<dbReference type="InterPro" id="IPR002925">
    <property type="entry name" value="Dienelactn_hydro"/>
</dbReference>
<feature type="domain" description="Dienelactone hydrolase" evidence="1">
    <location>
        <begin position="21"/>
        <end position="134"/>
    </location>
</feature>
<dbReference type="GO" id="GO:0017000">
    <property type="term" value="P:antibiotic biosynthetic process"/>
    <property type="evidence" value="ECO:0007669"/>
    <property type="project" value="UniProtKB-ARBA"/>
</dbReference>
<dbReference type="InterPro" id="IPR029058">
    <property type="entry name" value="AB_hydrolase_fold"/>
</dbReference>
<comment type="caution">
    <text evidence="2">The sequence shown here is derived from an EMBL/GenBank/DDBJ whole genome shotgun (WGS) entry which is preliminary data.</text>
</comment>
<dbReference type="GeneID" id="81587485"/>
<keyword evidence="2" id="KW-0378">Hydrolase</keyword>
<protein>
    <submittedName>
        <fullName evidence="2">Dienelactone hydrolase</fullName>
    </submittedName>
</protein>